<evidence type="ECO:0000256" key="10">
    <source>
        <dbReference type="SAM" id="Phobius"/>
    </source>
</evidence>
<feature type="transmembrane region" description="Helical" evidence="10">
    <location>
        <begin position="317"/>
        <end position="337"/>
    </location>
</feature>
<dbReference type="PANTHER" id="PTHR43646">
    <property type="entry name" value="GLYCOSYLTRANSFERASE"/>
    <property type="match status" value="1"/>
</dbReference>
<comment type="pathway">
    <text evidence="2">Lipid metabolism; sphingolipid metabolism.</text>
</comment>
<evidence type="ECO:0000256" key="8">
    <source>
        <dbReference type="ARBA" id="ARBA00023136"/>
    </source>
</evidence>
<accession>A0A0M2PXV2</accession>
<dbReference type="RefSeq" id="WP_017712719.1">
    <property type="nucleotide sequence ID" value="NZ_KB235937.1"/>
</dbReference>
<dbReference type="InterPro" id="IPR025993">
    <property type="entry name" value="Ceramide_glucosylTrfase"/>
</dbReference>
<evidence type="ECO:0000256" key="7">
    <source>
        <dbReference type="ARBA" id="ARBA00022989"/>
    </source>
</evidence>
<comment type="pathway">
    <text evidence="3">Sphingolipid metabolism.</text>
</comment>
<evidence type="ECO:0000256" key="1">
    <source>
        <dbReference type="ARBA" id="ARBA00004141"/>
    </source>
</evidence>
<dbReference type="AlphaFoldDB" id="A0A0M2PXV2"/>
<evidence type="ECO:0000256" key="6">
    <source>
        <dbReference type="ARBA" id="ARBA00022692"/>
    </source>
</evidence>
<keyword evidence="8 10" id="KW-0472">Membrane</keyword>
<feature type="compositionally biased region" description="Basic and acidic residues" evidence="9">
    <location>
        <begin position="109"/>
        <end position="126"/>
    </location>
</feature>
<evidence type="ECO:0000313" key="12">
    <source>
        <dbReference type="EMBL" id="KKI99211.1"/>
    </source>
</evidence>
<feature type="transmembrane region" description="Helical" evidence="10">
    <location>
        <begin position="344"/>
        <end position="369"/>
    </location>
</feature>
<dbReference type="InterPro" id="IPR001173">
    <property type="entry name" value="Glyco_trans_2-like"/>
</dbReference>
<dbReference type="GO" id="GO:0016757">
    <property type="term" value="F:glycosyltransferase activity"/>
    <property type="evidence" value="ECO:0007669"/>
    <property type="project" value="UniProtKB-KW"/>
</dbReference>
<dbReference type="STRING" id="317619.GCA_000332315_02332"/>
<feature type="domain" description="Glycosyltransferase 2-like" evidence="11">
    <location>
        <begin position="49"/>
        <end position="97"/>
    </location>
</feature>
<comment type="caution">
    <text evidence="12">The sequence shown here is derived from an EMBL/GenBank/DDBJ whole genome shotgun (WGS) entry which is preliminary data.</text>
</comment>
<dbReference type="Proteomes" id="UP000034681">
    <property type="component" value="Unassembled WGS sequence"/>
</dbReference>
<dbReference type="EMBL" id="AJTX02000006">
    <property type="protein sequence ID" value="KKI99211.1"/>
    <property type="molecule type" value="Genomic_DNA"/>
</dbReference>
<feature type="region of interest" description="Disordered" evidence="9">
    <location>
        <begin position="109"/>
        <end position="128"/>
    </location>
</feature>
<dbReference type="Pfam" id="PF00535">
    <property type="entry name" value="Glycos_transf_2"/>
    <property type="match status" value="1"/>
</dbReference>
<dbReference type="InterPro" id="IPR017832">
    <property type="entry name" value="Glyco_trans_2_hopen-assoc_HpnB"/>
</dbReference>
<dbReference type="InterPro" id="IPR029044">
    <property type="entry name" value="Nucleotide-diphossugar_trans"/>
</dbReference>
<evidence type="ECO:0000313" key="13">
    <source>
        <dbReference type="Proteomes" id="UP000034681"/>
    </source>
</evidence>
<protein>
    <submittedName>
        <fullName evidence="12">Glycosyl transferase family 2</fullName>
    </submittedName>
</protein>
<dbReference type="GO" id="GO:0016020">
    <property type="term" value="C:membrane"/>
    <property type="evidence" value="ECO:0007669"/>
    <property type="project" value="UniProtKB-SubCell"/>
</dbReference>
<organism evidence="12 13">
    <name type="scientific">Prochlorothrix hollandica PCC 9006 = CALU 1027</name>
    <dbReference type="NCBI Taxonomy" id="317619"/>
    <lineage>
        <taxon>Bacteria</taxon>
        <taxon>Bacillati</taxon>
        <taxon>Cyanobacteriota</taxon>
        <taxon>Cyanophyceae</taxon>
        <taxon>Prochlorotrichales</taxon>
        <taxon>Prochlorotrichaceae</taxon>
        <taxon>Prochlorothrix</taxon>
    </lineage>
</organism>
<comment type="subcellular location">
    <subcellularLocation>
        <location evidence="1">Membrane</location>
        <topology evidence="1">Multi-pass membrane protein</topology>
    </subcellularLocation>
</comment>
<dbReference type="eggNOG" id="COG1215">
    <property type="taxonomic scope" value="Bacteria"/>
</dbReference>
<evidence type="ECO:0000256" key="2">
    <source>
        <dbReference type="ARBA" id="ARBA00004760"/>
    </source>
</evidence>
<keyword evidence="7 10" id="KW-1133">Transmembrane helix</keyword>
<evidence type="ECO:0000256" key="3">
    <source>
        <dbReference type="ARBA" id="ARBA00004991"/>
    </source>
</evidence>
<evidence type="ECO:0000256" key="9">
    <source>
        <dbReference type="SAM" id="MobiDB-lite"/>
    </source>
</evidence>
<name>A0A0M2PXV2_PROHO</name>
<evidence type="ECO:0000256" key="5">
    <source>
        <dbReference type="ARBA" id="ARBA00022679"/>
    </source>
</evidence>
<proteinExistence type="predicted"/>
<keyword evidence="5 12" id="KW-0808">Transferase</keyword>
<feature type="transmembrane region" description="Helical" evidence="10">
    <location>
        <begin position="375"/>
        <end position="397"/>
    </location>
</feature>
<gene>
    <name evidence="12" type="ORF">PROH_15805</name>
</gene>
<keyword evidence="6 10" id="KW-0812">Transmembrane</keyword>
<dbReference type="Gene3D" id="3.90.550.10">
    <property type="entry name" value="Spore Coat Polysaccharide Biosynthesis Protein SpsA, Chain A"/>
    <property type="match status" value="1"/>
</dbReference>
<reference evidence="12" key="1">
    <citation type="submission" date="2012-04" db="EMBL/GenBank/DDBJ databases">
        <authorList>
            <person name="Borisov I.G."/>
            <person name="Ivanikova N.V."/>
            <person name="Pinevich A.V."/>
        </authorList>
    </citation>
    <scope>NUCLEOTIDE SEQUENCE</scope>
    <source>
        <strain evidence="12">CALU 1027</strain>
    </source>
</reference>
<dbReference type="Pfam" id="PF13506">
    <property type="entry name" value="Glyco_transf_21"/>
    <property type="match status" value="1"/>
</dbReference>
<dbReference type="NCBIfam" id="TIGR03469">
    <property type="entry name" value="HpnB"/>
    <property type="match status" value="1"/>
</dbReference>
<dbReference type="SUPFAM" id="SSF53448">
    <property type="entry name" value="Nucleotide-diphospho-sugar transferases"/>
    <property type="match status" value="1"/>
</dbReference>
<keyword evidence="4" id="KW-0328">Glycosyltransferase</keyword>
<evidence type="ECO:0000256" key="4">
    <source>
        <dbReference type="ARBA" id="ARBA00022676"/>
    </source>
</evidence>
<sequence length="419" mass="45134">MLTLLLALSGAIWLFLLLGWGRFWWCDQQLPMPDAAPIDRSTPAPRVAVVIPARNEAEGIGACVRSLLTQDYPGSVQVILVDDQSDDGTAALARQAALDCGMGDCGRGDGGRGDGGRGDGGEDSGDRLTILPGQPLAPGWTGKLWALEQGTRHAQALNPPPDYLLLTDADIAHAPFNLRQLVTKAETEALDLASLMVRLRCQSGWERLLIPAFVYFFQQLYPFPWVNNPRRTLAAAAGGCVLLRRSALERIGGIAVLRDALIDDCTLAAQVKGTLAPGSGPYHPIWLGLSTTTHSLRAYDSLHSIWTMVARTAYTQLHYSPLLLLGTLGGMTLVYLLAPLALGLGLGLGSVPLITGGAAIWALMTLSYWPTVRLYGLSPLWATLLPVIALLYTLMTLDSARRHWQGRGGAWKGRVYPQG</sequence>
<dbReference type="OrthoDB" id="9806525at2"/>
<dbReference type="PANTHER" id="PTHR43646:SF3">
    <property type="entry name" value="SLR1566 PROTEIN"/>
    <property type="match status" value="1"/>
</dbReference>
<keyword evidence="13" id="KW-1185">Reference proteome</keyword>
<evidence type="ECO:0000259" key="11">
    <source>
        <dbReference type="Pfam" id="PF00535"/>
    </source>
</evidence>